<feature type="region of interest" description="Disordered" evidence="3">
    <location>
        <begin position="31"/>
        <end position="87"/>
    </location>
</feature>
<dbReference type="RefSeq" id="WP_007426573.1">
    <property type="nucleotide sequence ID" value="NZ_AMGO01000021.1"/>
</dbReference>
<reference evidence="4" key="1">
    <citation type="journal article" date="2012" name="J. Bacteriol.">
        <title>Draft Genome Sequence of Oceaniovalibus guishaninsula JLT2003T.</title>
        <authorList>
            <person name="Tang K."/>
            <person name="Liu K."/>
            <person name="Jiao N."/>
        </authorList>
    </citation>
    <scope>NUCLEOTIDE SEQUENCE [LARGE SCALE GENOMIC DNA]</scope>
    <source>
        <strain evidence="4">JLT2003</strain>
    </source>
</reference>
<dbReference type="GO" id="GO:0005576">
    <property type="term" value="C:extracellular region"/>
    <property type="evidence" value="ECO:0007669"/>
    <property type="project" value="InterPro"/>
</dbReference>
<dbReference type="SUPFAM" id="SSF53474">
    <property type="entry name" value="alpha/beta-Hydrolases"/>
    <property type="match status" value="2"/>
</dbReference>
<dbReference type="Proteomes" id="UP000006765">
    <property type="component" value="Unassembled WGS sequence"/>
</dbReference>
<dbReference type="InterPro" id="IPR050955">
    <property type="entry name" value="Plant_Biomass_Hydrol_Est"/>
</dbReference>
<dbReference type="NCBIfam" id="TIGR01840">
    <property type="entry name" value="esterase_phb"/>
    <property type="match status" value="1"/>
</dbReference>
<dbReference type="OrthoDB" id="9767239at2"/>
<comment type="caution">
    <text evidence="4">The sequence shown here is derived from an EMBL/GenBank/DDBJ whole genome shotgun (WGS) entry which is preliminary data.</text>
</comment>
<dbReference type="EMBL" id="AMGO01000021">
    <property type="protein sequence ID" value="EKE44583.1"/>
    <property type="molecule type" value="Genomic_DNA"/>
</dbReference>
<dbReference type="InterPro" id="IPR010126">
    <property type="entry name" value="Esterase_phb"/>
</dbReference>
<dbReference type="PANTHER" id="PTHR43037">
    <property type="entry name" value="UNNAMED PRODUCT-RELATED"/>
    <property type="match status" value="1"/>
</dbReference>
<dbReference type="PANTHER" id="PTHR43037:SF1">
    <property type="entry name" value="BLL1128 PROTEIN"/>
    <property type="match status" value="1"/>
</dbReference>
<proteinExistence type="predicted"/>
<name>K2HAP0_9RHOB</name>
<protein>
    <submittedName>
        <fullName evidence="4">Poly (3-hydroxybutyrate) depolymerase</fullName>
    </submittedName>
</protein>
<gene>
    <name evidence="4" type="ORF">OCGS_1421</name>
</gene>
<organism evidence="4 5">
    <name type="scientific">Oceaniovalibus guishaninsula JLT2003</name>
    <dbReference type="NCBI Taxonomy" id="1231392"/>
    <lineage>
        <taxon>Bacteria</taxon>
        <taxon>Pseudomonadati</taxon>
        <taxon>Pseudomonadota</taxon>
        <taxon>Alphaproteobacteria</taxon>
        <taxon>Rhodobacterales</taxon>
        <taxon>Roseobacteraceae</taxon>
        <taxon>Oceaniovalibus</taxon>
    </lineage>
</organism>
<evidence type="ECO:0000256" key="2">
    <source>
        <dbReference type="ARBA" id="ARBA00022801"/>
    </source>
</evidence>
<dbReference type="GO" id="GO:0016787">
    <property type="term" value="F:hydrolase activity"/>
    <property type="evidence" value="ECO:0007669"/>
    <property type="project" value="UniProtKB-KW"/>
</dbReference>
<dbReference type="AlphaFoldDB" id="K2HAP0"/>
<keyword evidence="2" id="KW-0378">Hydrolase</keyword>
<dbReference type="Gene3D" id="3.40.50.1820">
    <property type="entry name" value="alpha/beta hydrolase"/>
    <property type="match status" value="1"/>
</dbReference>
<dbReference type="STRING" id="1231392.OCGS_1421"/>
<keyword evidence="1" id="KW-0732">Signal</keyword>
<accession>K2HAP0</accession>
<dbReference type="eggNOG" id="COG3509">
    <property type="taxonomic scope" value="Bacteria"/>
</dbReference>
<keyword evidence="5" id="KW-1185">Reference proteome</keyword>
<evidence type="ECO:0000313" key="5">
    <source>
        <dbReference type="Proteomes" id="UP000006765"/>
    </source>
</evidence>
<dbReference type="Pfam" id="PF10503">
    <property type="entry name" value="Esterase_PHB"/>
    <property type="match status" value="1"/>
</dbReference>
<sequence length="419" mass="42771">MKIDLGAALGRALEQTRAGDPMAATRSIQAALSGRPAAPEARPAQPPRDPAIEDAEIVEDRPGPAARPAAKTDRKPPAPSRRRPLRDVVDLLGKGMPGIDLSGKGMPGLDGLGKNMPGLDILGKGLPGNAKPVAVPDGATFERRTFANPAGQRDYRLYVPSTLPDGAQGLVVMLHGCTQNADDFALGTQMNAVAERHGLIVAYPEQTRGENAQGCWNWFRPGDQTAQGGEPEILAGLALALGAEFDVPKGRTFAAGLSAGGAMAAILGVTHPEIFAAVGVHSGLPHGAAQDVMSAFSAMRGGAGASGASAARSIVFHGTADQTVHPSNGDMLLQAASGPGTSTARSAGRAPSGKSYVRTVVSAPDGSHRAELWMIDSAGHAWSGGAAAGSYTDPAGPDASAQMVRFFLQLPDTDAPASA</sequence>
<evidence type="ECO:0000256" key="1">
    <source>
        <dbReference type="ARBA" id="ARBA00022729"/>
    </source>
</evidence>
<evidence type="ECO:0000256" key="3">
    <source>
        <dbReference type="SAM" id="MobiDB-lite"/>
    </source>
</evidence>
<dbReference type="InterPro" id="IPR029058">
    <property type="entry name" value="AB_hydrolase_fold"/>
</dbReference>
<dbReference type="PATRIC" id="fig|1231392.3.peg.1427"/>
<evidence type="ECO:0000313" key="4">
    <source>
        <dbReference type="EMBL" id="EKE44583.1"/>
    </source>
</evidence>